<evidence type="ECO:0000259" key="11">
    <source>
        <dbReference type="Pfam" id="PF21088"/>
    </source>
</evidence>
<dbReference type="Pfam" id="PF21082">
    <property type="entry name" value="MS_channel_3rd"/>
    <property type="match status" value="1"/>
</dbReference>
<keyword evidence="13" id="KW-1185">Reference proteome</keyword>
<comment type="caution">
    <text evidence="12">The sequence shown here is derived from an EMBL/GenBank/DDBJ whole genome shotgun (WGS) entry which is preliminary data.</text>
</comment>
<comment type="similarity">
    <text evidence="2">Belongs to the MscS (TC 1.A.23) family.</text>
</comment>
<evidence type="ECO:0000313" key="13">
    <source>
        <dbReference type="Proteomes" id="UP000003571"/>
    </source>
</evidence>
<dbReference type="InterPro" id="IPR006685">
    <property type="entry name" value="MscS_channel_2nd"/>
</dbReference>
<evidence type="ECO:0000256" key="5">
    <source>
        <dbReference type="ARBA" id="ARBA00022989"/>
    </source>
</evidence>
<dbReference type="InterPro" id="IPR011014">
    <property type="entry name" value="MscS_channel_TM-2"/>
</dbReference>
<feature type="transmembrane region" description="Helical" evidence="7">
    <location>
        <begin position="134"/>
        <end position="156"/>
    </location>
</feature>
<dbReference type="PATRIC" id="fig|907348.3.peg.1669"/>
<sequence>MNFKKALGILGLAGISTAAMAQDAVQAAEEAKDAFQQAVYQTRSLLFADEIAKYFTVTNMVKVVTAVLAIVIFYSVYRFIRSIVQKGASKKFEPHTVGLITKSISYVFYVAIGMYILGLFGINVSAIWGAAGVAGLAIGFAAQTSVSNVISGLFVLTEKTMKIGDFIEVDGVSGTVDEIGLLSVKIHTLDNQLIRIPNSTIINTKLMNYASFDLRRFSFPLEVGYDTEPKTALDAALDAAKRCPSVIQNDPDYQPTAVFTGLAESGITLSLNVWFKRQDLVNVKNEVFAEFLTVCKERNIEIPFNKLDVTITKTNC</sequence>
<evidence type="ECO:0000256" key="4">
    <source>
        <dbReference type="ARBA" id="ARBA00022692"/>
    </source>
</evidence>
<dbReference type="PANTHER" id="PTHR30221">
    <property type="entry name" value="SMALL-CONDUCTANCE MECHANOSENSITIVE CHANNEL"/>
    <property type="match status" value="1"/>
</dbReference>
<dbReference type="eggNOG" id="COG0668">
    <property type="taxonomic scope" value="Bacteria"/>
</dbReference>
<evidence type="ECO:0000313" key="12">
    <source>
        <dbReference type="EMBL" id="EIC01617.1"/>
    </source>
</evidence>
<dbReference type="PANTHER" id="PTHR30221:SF1">
    <property type="entry name" value="SMALL-CONDUCTANCE MECHANOSENSITIVE CHANNEL"/>
    <property type="match status" value="1"/>
</dbReference>
<accession>H7EL85</accession>
<evidence type="ECO:0000256" key="7">
    <source>
        <dbReference type="SAM" id="Phobius"/>
    </source>
</evidence>
<feature type="domain" description="Mechanosensitive ion channel transmembrane helices 2/3" evidence="11">
    <location>
        <begin position="104"/>
        <end position="143"/>
    </location>
</feature>
<dbReference type="AlphaFoldDB" id="H7EL85"/>
<dbReference type="InterPro" id="IPR010920">
    <property type="entry name" value="LSM_dom_sf"/>
</dbReference>
<proteinExistence type="inferred from homology"/>
<evidence type="ECO:0000256" key="6">
    <source>
        <dbReference type="ARBA" id="ARBA00023136"/>
    </source>
</evidence>
<organism evidence="12 13">
    <name type="scientific">Treponema saccharophilum DSM 2985</name>
    <dbReference type="NCBI Taxonomy" id="907348"/>
    <lineage>
        <taxon>Bacteria</taxon>
        <taxon>Pseudomonadati</taxon>
        <taxon>Spirochaetota</taxon>
        <taxon>Spirochaetia</taxon>
        <taxon>Spirochaetales</taxon>
        <taxon>Treponemataceae</taxon>
        <taxon>Treponema</taxon>
    </lineage>
</organism>
<keyword evidence="8" id="KW-0732">Signal</keyword>
<dbReference type="InterPro" id="IPR023408">
    <property type="entry name" value="MscS_beta-dom_sf"/>
</dbReference>
<dbReference type="InterPro" id="IPR049142">
    <property type="entry name" value="MS_channel_1st"/>
</dbReference>
<evidence type="ECO:0000256" key="2">
    <source>
        <dbReference type="ARBA" id="ARBA00008017"/>
    </source>
</evidence>
<dbReference type="Gene3D" id="3.30.70.100">
    <property type="match status" value="1"/>
</dbReference>
<dbReference type="PROSITE" id="PS01246">
    <property type="entry name" value="UPF0003"/>
    <property type="match status" value="1"/>
</dbReference>
<dbReference type="SUPFAM" id="SSF82689">
    <property type="entry name" value="Mechanosensitive channel protein MscS (YggB), C-terminal domain"/>
    <property type="match status" value="1"/>
</dbReference>
<feature type="chain" id="PRO_5003608790" evidence="8">
    <location>
        <begin position="22"/>
        <end position="316"/>
    </location>
</feature>
<keyword evidence="4 7" id="KW-0812">Transmembrane</keyword>
<name>H7EL85_9SPIR</name>
<dbReference type="Gene3D" id="1.10.287.1260">
    <property type="match status" value="1"/>
</dbReference>
<keyword evidence="3" id="KW-1003">Cell membrane</keyword>
<dbReference type="InterPro" id="IPR049278">
    <property type="entry name" value="MS_channel_C"/>
</dbReference>
<dbReference type="Pfam" id="PF00924">
    <property type="entry name" value="MS_channel_2nd"/>
    <property type="match status" value="1"/>
</dbReference>
<protein>
    <submittedName>
        <fullName evidence="12">MscS Mechanosensitive ion channel</fullName>
    </submittedName>
</protein>
<feature type="transmembrane region" description="Helical" evidence="7">
    <location>
        <begin position="51"/>
        <end position="77"/>
    </location>
</feature>
<keyword evidence="6 7" id="KW-0472">Membrane</keyword>
<dbReference type="GO" id="GO:0008381">
    <property type="term" value="F:mechanosensitive monoatomic ion channel activity"/>
    <property type="evidence" value="ECO:0007669"/>
    <property type="project" value="InterPro"/>
</dbReference>
<dbReference type="Gene3D" id="2.30.30.60">
    <property type="match status" value="1"/>
</dbReference>
<gene>
    <name evidence="12" type="ORF">TresaDRAFT_2006</name>
</gene>
<dbReference type="SUPFAM" id="SSF50182">
    <property type="entry name" value="Sm-like ribonucleoproteins"/>
    <property type="match status" value="1"/>
</dbReference>
<dbReference type="STRING" id="907348.TresaDRAFT_2006"/>
<feature type="signal peptide" evidence="8">
    <location>
        <begin position="1"/>
        <end position="21"/>
    </location>
</feature>
<evidence type="ECO:0000256" key="8">
    <source>
        <dbReference type="SAM" id="SignalP"/>
    </source>
</evidence>
<keyword evidence="5 7" id="KW-1133">Transmembrane helix</keyword>
<dbReference type="InterPro" id="IPR045275">
    <property type="entry name" value="MscS_archaea/bacteria_type"/>
</dbReference>
<dbReference type="GO" id="GO:0005886">
    <property type="term" value="C:plasma membrane"/>
    <property type="evidence" value="ECO:0007669"/>
    <property type="project" value="UniProtKB-SubCell"/>
</dbReference>
<dbReference type="SUPFAM" id="SSF82861">
    <property type="entry name" value="Mechanosensitive channel protein MscS (YggB), transmembrane region"/>
    <property type="match status" value="1"/>
</dbReference>
<evidence type="ECO:0000259" key="9">
    <source>
        <dbReference type="Pfam" id="PF00924"/>
    </source>
</evidence>
<reference evidence="12 13" key="1">
    <citation type="submission" date="2011-09" db="EMBL/GenBank/DDBJ databases">
        <title>The draft genome of Treponema saccharophilum DSM 2985.</title>
        <authorList>
            <consortium name="US DOE Joint Genome Institute (JGI-PGF)"/>
            <person name="Lucas S."/>
            <person name="Copeland A."/>
            <person name="Lapidus A."/>
            <person name="Glavina del Rio T."/>
            <person name="Dalin E."/>
            <person name="Tice H."/>
            <person name="Bruce D."/>
            <person name="Goodwin L."/>
            <person name="Pitluck S."/>
            <person name="Peters L."/>
            <person name="Kyrpides N."/>
            <person name="Mavromatis K."/>
            <person name="Ivanova N."/>
            <person name="Markowitz V."/>
            <person name="Cheng J.-F."/>
            <person name="Hugenholtz P."/>
            <person name="Woyke T."/>
            <person name="Wu D."/>
            <person name="Gronow S."/>
            <person name="Wellnitz S."/>
            <person name="Brambilla E."/>
            <person name="Klenk H.-P."/>
            <person name="Eisen J.A."/>
        </authorList>
    </citation>
    <scope>NUCLEOTIDE SEQUENCE [LARGE SCALE GENOMIC DNA]</scope>
    <source>
        <strain evidence="12 13">DSM 2985</strain>
    </source>
</reference>
<dbReference type="Pfam" id="PF21088">
    <property type="entry name" value="MS_channel_1st"/>
    <property type="match status" value="1"/>
</dbReference>
<feature type="domain" description="Mechanosensitive ion channel MscS C-terminal" evidence="10">
    <location>
        <begin position="219"/>
        <end position="302"/>
    </location>
</feature>
<evidence type="ECO:0000259" key="10">
    <source>
        <dbReference type="Pfam" id="PF21082"/>
    </source>
</evidence>
<evidence type="ECO:0000256" key="3">
    <source>
        <dbReference type="ARBA" id="ARBA00022475"/>
    </source>
</evidence>
<comment type="subcellular location">
    <subcellularLocation>
        <location evidence="1">Cell membrane</location>
        <topology evidence="1">Multi-pass membrane protein</topology>
    </subcellularLocation>
</comment>
<dbReference type="RefSeq" id="WP_002704619.1">
    <property type="nucleotide sequence ID" value="NZ_AGRW01000048.1"/>
</dbReference>
<feature type="transmembrane region" description="Helical" evidence="7">
    <location>
        <begin position="106"/>
        <end position="128"/>
    </location>
</feature>
<evidence type="ECO:0000256" key="1">
    <source>
        <dbReference type="ARBA" id="ARBA00004651"/>
    </source>
</evidence>
<dbReference type="InterPro" id="IPR011066">
    <property type="entry name" value="MscS_channel_C_sf"/>
</dbReference>
<dbReference type="Proteomes" id="UP000003571">
    <property type="component" value="Unassembled WGS sequence"/>
</dbReference>
<feature type="domain" description="Mechanosensitive ion channel MscS" evidence="9">
    <location>
        <begin position="144"/>
        <end position="210"/>
    </location>
</feature>
<dbReference type="InterPro" id="IPR006686">
    <property type="entry name" value="MscS_channel_CS"/>
</dbReference>
<dbReference type="EMBL" id="AGRW01000048">
    <property type="protein sequence ID" value="EIC01617.1"/>
    <property type="molecule type" value="Genomic_DNA"/>
</dbReference>